<keyword evidence="3" id="KW-0540">Nuclease</keyword>
<dbReference type="InterPro" id="IPR029030">
    <property type="entry name" value="Caspase-like_dom_sf"/>
</dbReference>
<feature type="region of interest" description="Disordered" evidence="1">
    <location>
        <begin position="315"/>
        <end position="335"/>
    </location>
</feature>
<proteinExistence type="predicted"/>
<dbReference type="Pfam" id="PF00656">
    <property type="entry name" value="Peptidase_C14"/>
    <property type="match status" value="1"/>
</dbReference>
<reference evidence="3 4" key="1">
    <citation type="submission" date="2023-07" db="EMBL/GenBank/DDBJ databases">
        <title>Sequencing the genomes of 1000 actinobacteria strains.</title>
        <authorList>
            <person name="Klenk H.-P."/>
        </authorList>
    </citation>
    <scope>NUCLEOTIDE SEQUENCE [LARGE SCALE GENOMIC DNA]</scope>
    <source>
        <strain evidence="3 4">DSM 44109</strain>
    </source>
</reference>
<comment type="caution">
    <text evidence="3">The sequence shown here is derived from an EMBL/GenBank/DDBJ whole genome shotgun (WGS) entry which is preliminary data.</text>
</comment>
<dbReference type="PROSITE" id="PS51015">
    <property type="entry name" value="YDG"/>
    <property type="match status" value="1"/>
</dbReference>
<dbReference type="NCBIfam" id="NF047832">
    <property type="entry name" value="caspase_w_EACC1"/>
    <property type="match status" value="1"/>
</dbReference>
<dbReference type="RefSeq" id="WP_306863246.1">
    <property type="nucleotide sequence ID" value="NZ_JAUSRB010000002.1"/>
</dbReference>
<feature type="compositionally biased region" description="Polar residues" evidence="1">
    <location>
        <begin position="323"/>
        <end position="335"/>
    </location>
</feature>
<keyword evidence="3" id="KW-0255">Endonuclease</keyword>
<dbReference type="Proteomes" id="UP001230426">
    <property type="component" value="Unassembled WGS sequence"/>
</dbReference>
<dbReference type="Pfam" id="PF02182">
    <property type="entry name" value="SAD_SRA"/>
    <property type="match status" value="1"/>
</dbReference>
<protein>
    <submittedName>
        <fullName evidence="3">Restriction endonuclease</fullName>
    </submittedName>
</protein>
<organism evidence="3 4">
    <name type="scientific">Streptosporangium brasiliense</name>
    <dbReference type="NCBI Taxonomy" id="47480"/>
    <lineage>
        <taxon>Bacteria</taxon>
        <taxon>Bacillati</taxon>
        <taxon>Actinomycetota</taxon>
        <taxon>Actinomycetes</taxon>
        <taxon>Streptosporangiales</taxon>
        <taxon>Streptosporangiaceae</taxon>
        <taxon>Streptosporangium</taxon>
    </lineage>
</organism>
<dbReference type="GO" id="GO:0004519">
    <property type="term" value="F:endonuclease activity"/>
    <property type="evidence" value="ECO:0007669"/>
    <property type="project" value="UniProtKB-KW"/>
</dbReference>
<dbReference type="EMBL" id="JAUSRB010000002">
    <property type="protein sequence ID" value="MDP9864798.1"/>
    <property type="molecule type" value="Genomic_DNA"/>
</dbReference>
<dbReference type="InterPro" id="IPR011600">
    <property type="entry name" value="Pept_C14_caspase"/>
</dbReference>
<dbReference type="InterPro" id="IPR036987">
    <property type="entry name" value="SRA-YDG_sf"/>
</dbReference>
<accession>A0ABT9R6B9</accession>
<dbReference type="InterPro" id="IPR045134">
    <property type="entry name" value="UHRF1/2-like"/>
</dbReference>
<evidence type="ECO:0000259" key="2">
    <source>
        <dbReference type="PROSITE" id="PS51015"/>
    </source>
</evidence>
<gene>
    <name evidence="3" type="ORF">J2S55_004064</name>
</gene>
<keyword evidence="3" id="KW-0378">Hydrolase</keyword>
<evidence type="ECO:0000313" key="4">
    <source>
        <dbReference type="Proteomes" id="UP001230426"/>
    </source>
</evidence>
<dbReference type="SMART" id="SM00466">
    <property type="entry name" value="SRA"/>
    <property type="match status" value="1"/>
</dbReference>
<dbReference type="PANTHER" id="PTHR14140">
    <property type="entry name" value="E3 UBIQUITIN-PROTEIN LIGASE UHRF-RELATED"/>
    <property type="match status" value="1"/>
</dbReference>
<dbReference type="SUPFAM" id="SSF88697">
    <property type="entry name" value="PUA domain-like"/>
    <property type="match status" value="1"/>
</dbReference>
<sequence length="546" mass="59913">MSLPDPLRSRAVLIGTSQYEHMPPIPAVENNLQELSKLLQSADLWGLPAANCIVVSNPQTAIDMLDPLQLAAEEARDTLIVYFAGHGLVHSTGSDLYLSLVGSDDKRMYRSVAYDHVRDELRASRARRRIVILDCCYSGRAFGLMNGVDQPTERVANGAALRGTYLMAAAGENKTAEAGDEYTAFSGELISLIQKGIPDQPDLLDVDTLFTHAREALQDKGLPVPQKREEDFSSKLILFRNRAHGRITKEHYGPIPGVTPGALFPNRHALHNAKIHRPLQAGICGTAARGGAESIVVSGGYNDDEDYGNTIIYTGHGGRDPNTGEQIKDQSPTDSGNAALIKSVITGLPVRVVRGSGGNKKFSPASGYSYDGLFAVTDYWAKPGTDGPAILQFRLEKLIDHDVHSRIDLNRKLHPGRWELVAPGSYADRSLATEVKQIYDYACQICGVILEAPGGLKFAATVHIRGLEMPHSGPDVKENMLCLCSNHRDLFKYGAITIEDDFRVIDQTDGEIITNLTLKHKVDLGYIRYHRKHHMIGQQHLIVDLD</sequence>
<dbReference type="Gene3D" id="2.30.280.10">
    <property type="entry name" value="SRA-YDG"/>
    <property type="match status" value="1"/>
</dbReference>
<keyword evidence="4" id="KW-1185">Reference proteome</keyword>
<dbReference type="SUPFAM" id="SSF52129">
    <property type="entry name" value="Caspase-like"/>
    <property type="match status" value="1"/>
</dbReference>
<feature type="domain" description="YDG" evidence="2">
    <location>
        <begin position="253"/>
        <end position="397"/>
    </location>
</feature>
<name>A0ABT9R6B9_9ACTN</name>
<evidence type="ECO:0000256" key="1">
    <source>
        <dbReference type="SAM" id="MobiDB-lite"/>
    </source>
</evidence>
<evidence type="ECO:0000313" key="3">
    <source>
        <dbReference type="EMBL" id="MDP9864798.1"/>
    </source>
</evidence>
<dbReference type="PANTHER" id="PTHR14140:SF27">
    <property type="entry name" value="OS04G0289800 PROTEIN"/>
    <property type="match status" value="1"/>
</dbReference>
<dbReference type="InterPro" id="IPR015947">
    <property type="entry name" value="PUA-like_sf"/>
</dbReference>
<dbReference type="InterPro" id="IPR003105">
    <property type="entry name" value="SRA_YDG"/>
</dbReference>
<dbReference type="Gene3D" id="3.40.50.1460">
    <property type="match status" value="1"/>
</dbReference>